<comment type="caution">
    <text evidence="3">The sequence shown here is derived from an EMBL/GenBank/DDBJ whole genome shotgun (WGS) entry which is preliminary data.</text>
</comment>
<gene>
    <name evidence="3" type="ORF">GGE06_001814</name>
</gene>
<feature type="domain" description="Transposase IS701-like DDE" evidence="2">
    <location>
        <begin position="14"/>
        <end position="84"/>
    </location>
</feature>
<proteinExistence type="predicted"/>
<evidence type="ECO:0000313" key="3">
    <source>
        <dbReference type="EMBL" id="MBB4980906.1"/>
    </source>
</evidence>
<keyword evidence="4" id="KW-1185">Reference proteome</keyword>
<reference evidence="3 4" key="1">
    <citation type="submission" date="2020-08" db="EMBL/GenBank/DDBJ databases">
        <title>Genomic Encyclopedia of Type Strains, Phase III (KMG-III): the genomes of soil and plant-associated and newly described type strains.</title>
        <authorList>
            <person name="Whitman W."/>
        </authorList>
    </citation>
    <scope>NUCLEOTIDE SEQUENCE [LARGE SCALE GENOMIC DNA]</scope>
    <source>
        <strain evidence="3 4">SFB5A</strain>
    </source>
</reference>
<dbReference type="Proteomes" id="UP000582643">
    <property type="component" value="Unassembled WGS sequence"/>
</dbReference>
<dbReference type="Pfam" id="PF13546">
    <property type="entry name" value="DDE_5"/>
    <property type="match status" value="1"/>
</dbReference>
<accession>A0A7W7TXL6</accession>
<dbReference type="InterPro" id="IPR038721">
    <property type="entry name" value="IS701-like_DDE_dom"/>
</dbReference>
<evidence type="ECO:0000256" key="1">
    <source>
        <dbReference type="SAM" id="MobiDB-lite"/>
    </source>
</evidence>
<organism evidence="3 4">
    <name type="scientific">Streptomyces nymphaeiformis</name>
    <dbReference type="NCBI Taxonomy" id="2663842"/>
    <lineage>
        <taxon>Bacteria</taxon>
        <taxon>Bacillati</taxon>
        <taxon>Actinomycetota</taxon>
        <taxon>Actinomycetes</taxon>
        <taxon>Kitasatosporales</taxon>
        <taxon>Streptomycetaceae</taxon>
        <taxon>Streptomyces</taxon>
    </lineage>
</organism>
<feature type="compositionally biased region" description="Basic residues" evidence="1">
    <location>
        <begin position="110"/>
        <end position="122"/>
    </location>
</feature>
<sequence>MLSAARPARHFPRKRNDPDFRTKPQFATDLAGQAHEAGFTFRAVVADCGYGGHDEVRHTLREAGLPFVMALKPRRGTWACKDEAHTLIDAARALTWTGPGRQPVPAGFAPHRRQPAPARRRSGSSGVRRNPVGEGGDRAVAPGGIHWAGSSSPFERWSSR</sequence>
<evidence type="ECO:0000259" key="2">
    <source>
        <dbReference type="Pfam" id="PF13546"/>
    </source>
</evidence>
<feature type="region of interest" description="Disordered" evidence="1">
    <location>
        <begin position="98"/>
        <end position="160"/>
    </location>
</feature>
<feature type="compositionally biased region" description="Low complexity" evidence="1">
    <location>
        <begin position="123"/>
        <end position="132"/>
    </location>
</feature>
<protein>
    <recommendedName>
        <fullName evidence="2">Transposase IS701-like DDE domain-containing protein</fullName>
    </recommendedName>
</protein>
<dbReference type="AlphaFoldDB" id="A0A7W7TXL6"/>
<feature type="region of interest" description="Disordered" evidence="1">
    <location>
        <begin position="1"/>
        <end position="22"/>
    </location>
</feature>
<dbReference type="EMBL" id="JACHJY010000002">
    <property type="protein sequence ID" value="MBB4980906.1"/>
    <property type="molecule type" value="Genomic_DNA"/>
</dbReference>
<dbReference type="RefSeq" id="WP_376773515.1">
    <property type="nucleotide sequence ID" value="NZ_JACHJY010000002.1"/>
</dbReference>
<name>A0A7W7TXL6_9ACTN</name>
<evidence type="ECO:0000313" key="4">
    <source>
        <dbReference type="Proteomes" id="UP000582643"/>
    </source>
</evidence>